<evidence type="ECO:0000313" key="7">
    <source>
        <dbReference type="EMBL" id="BBG97926.1"/>
    </source>
</evidence>
<gene>
    <name evidence="7" type="ORF">Prudu_007190</name>
</gene>
<evidence type="ECO:0000256" key="5">
    <source>
        <dbReference type="SAM" id="Phobius"/>
    </source>
</evidence>
<evidence type="ECO:0000256" key="4">
    <source>
        <dbReference type="ARBA" id="ARBA00023136"/>
    </source>
</evidence>
<feature type="transmembrane region" description="Helical" evidence="5">
    <location>
        <begin position="50"/>
        <end position="68"/>
    </location>
</feature>
<keyword evidence="3 5" id="KW-1133">Transmembrane helix</keyword>
<dbReference type="InterPro" id="IPR011547">
    <property type="entry name" value="SLC26A/SulP_dom"/>
</dbReference>
<dbReference type="PANTHER" id="PTHR11814">
    <property type="entry name" value="SULFATE TRANSPORTER"/>
    <property type="match status" value="1"/>
</dbReference>
<evidence type="ECO:0000256" key="1">
    <source>
        <dbReference type="ARBA" id="ARBA00004141"/>
    </source>
</evidence>
<feature type="transmembrane region" description="Helical" evidence="5">
    <location>
        <begin position="16"/>
        <end position="43"/>
    </location>
</feature>
<evidence type="ECO:0000259" key="6">
    <source>
        <dbReference type="Pfam" id="PF00916"/>
    </source>
</evidence>
<feature type="domain" description="SLC26A/SulP transporter" evidence="6">
    <location>
        <begin position="71"/>
        <end position="120"/>
    </location>
</feature>
<evidence type="ECO:0000256" key="2">
    <source>
        <dbReference type="ARBA" id="ARBA00022692"/>
    </source>
</evidence>
<proteinExistence type="predicted"/>
<dbReference type="EMBL" id="AP019298">
    <property type="protein sequence ID" value="BBG97926.1"/>
    <property type="molecule type" value="Genomic_DNA"/>
</dbReference>
<protein>
    <recommendedName>
        <fullName evidence="6">SLC26A/SulP transporter domain-containing protein</fullName>
    </recommendedName>
</protein>
<keyword evidence="4 5" id="KW-0472">Membrane</keyword>
<reference evidence="7" key="1">
    <citation type="journal article" date="2019" name="Science">
        <title>Mutation of a bHLH transcription factor allowed almond domestication.</title>
        <authorList>
            <person name="Sanchez-Perez R."/>
            <person name="Pavan S."/>
            <person name="Mazzeo R."/>
            <person name="Moldovan C."/>
            <person name="Aiese Cigliano R."/>
            <person name="Del Cueto J."/>
            <person name="Ricciardi F."/>
            <person name="Lotti C."/>
            <person name="Ricciardi L."/>
            <person name="Dicenta F."/>
            <person name="Lopez-Marques R.L."/>
            <person name="Lindberg Moller B."/>
        </authorList>
    </citation>
    <scope>NUCLEOTIDE SEQUENCE</scope>
</reference>
<comment type="subcellular location">
    <subcellularLocation>
        <location evidence="1">Membrane</location>
        <topology evidence="1">Multi-pass membrane protein</topology>
    </subcellularLocation>
</comment>
<accession>A0A4Y1R1E8</accession>
<dbReference type="GO" id="GO:0016020">
    <property type="term" value="C:membrane"/>
    <property type="evidence" value="ECO:0007669"/>
    <property type="project" value="UniProtKB-SubCell"/>
</dbReference>
<organism evidence="7">
    <name type="scientific">Prunus dulcis</name>
    <name type="common">Almond</name>
    <name type="synonym">Amygdalus dulcis</name>
    <dbReference type="NCBI Taxonomy" id="3755"/>
    <lineage>
        <taxon>Eukaryota</taxon>
        <taxon>Viridiplantae</taxon>
        <taxon>Streptophyta</taxon>
        <taxon>Embryophyta</taxon>
        <taxon>Tracheophyta</taxon>
        <taxon>Spermatophyta</taxon>
        <taxon>Magnoliopsida</taxon>
        <taxon>eudicotyledons</taxon>
        <taxon>Gunneridae</taxon>
        <taxon>Pentapetalae</taxon>
        <taxon>rosids</taxon>
        <taxon>fabids</taxon>
        <taxon>Rosales</taxon>
        <taxon>Rosaceae</taxon>
        <taxon>Amygdaloideae</taxon>
        <taxon>Amygdaleae</taxon>
        <taxon>Prunus</taxon>
    </lineage>
</organism>
<keyword evidence="2 5" id="KW-0812">Transmembrane</keyword>
<dbReference type="Pfam" id="PF00916">
    <property type="entry name" value="Sulfate_transp"/>
    <property type="match status" value="1"/>
</dbReference>
<dbReference type="AlphaFoldDB" id="A0A4Y1R1E8"/>
<sequence>VGDIPQGLPSFSIPRAFGYATSLIHTALVITGIAILSCVHFLTVGIRGRCFYTLFLFFLGNNCLYTFWLRAGSISRSAVNHESGTKTGLSGLVMGVLMGCTHTRTRALLFMTPVFECIPNLGGSGQV</sequence>
<dbReference type="InterPro" id="IPR001902">
    <property type="entry name" value="SLC26A/SulP_fam"/>
</dbReference>
<name>A0A4Y1R1E8_PRUDU</name>
<dbReference type="GO" id="GO:0055085">
    <property type="term" value="P:transmembrane transport"/>
    <property type="evidence" value="ECO:0007669"/>
    <property type="project" value="InterPro"/>
</dbReference>
<feature type="non-terminal residue" evidence="7">
    <location>
        <position position="1"/>
    </location>
</feature>
<evidence type="ECO:0000256" key="3">
    <source>
        <dbReference type="ARBA" id="ARBA00022989"/>
    </source>
</evidence>